<dbReference type="Proteomes" id="UP000095463">
    <property type="component" value="Unassembled WGS sequence"/>
</dbReference>
<dbReference type="InterPro" id="IPR050249">
    <property type="entry name" value="Pseudomonas-type_ThrB"/>
</dbReference>
<dbReference type="GO" id="GO:0009088">
    <property type="term" value="P:threonine biosynthetic process"/>
    <property type="evidence" value="ECO:0007669"/>
    <property type="project" value="TreeGrafter"/>
</dbReference>
<dbReference type="Pfam" id="PF01636">
    <property type="entry name" value="APH"/>
    <property type="match status" value="1"/>
</dbReference>
<evidence type="ECO:0000256" key="1">
    <source>
        <dbReference type="ARBA" id="ARBA00038240"/>
    </source>
</evidence>
<dbReference type="SUPFAM" id="SSF56112">
    <property type="entry name" value="Protein kinase-like (PK-like)"/>
    <property type="match status" value="1"/>
</dbReference>
<dbReference type="PANTHER" id="PTHR21064:SF6">
    <property type="entry name" value="AMINOGLYCOSIDE PHOSPHOTRANSFERASE DOMAIN-CONTAINING PROTEIN"/>
    <property type="match status" value="1"/>
</dbReference>
<reference evidence="3 4" key="1">
    <citation type="journal article" date="2015" name="Genome Announc.">
        <title>Genome Assemblies of Three Soil-Associated Devosia species: D. insulae, D. limi, and D. soli.</title>
        <authorList>
            <person name="Hassan Y.I."/>
            <person name="Lepp D."/>
            <person name="Zhou T."/>
        </authorList>
    </citation>
    <scope>NUCLEOTIDE SEQUENCE [LARGE SCALE GENOMIC DNA]</scope>
    <source>
        <strain evidence="3 4">DS-56</strain>
    </source>
</reference>
<keyword evidence="4" id="KW-1185">Reference proteome</keyword>
<dbReference type="Gene3D" id="1.10.510.10">
    <property type="entry name" value="Transferase(Phosphotransferase) domain 1"/>
    <property type="match status" value="1"/>
</dbReference>
<sequence length="324" mass="35861">MDIAPSDPLPEELSLVAGSLERWPVAAGGTPVLINLSENHTFRIDGANGARHVLRLHRPRYQSRTAIGSELAWLEAITDDTEIPVPRPIPGADGEIVQEVVPDRFAALFAFENGAEPQPDADLVPLFATLGRYAATLHNHIATWQQPEKFVRPIWDAVGILEASGLWGDWRKAPHVEGDTLATLAELDAALRADLRAYGTDIDRFGLIHADMRLANLLVDGEHTVLLDFDDSGFGWFLYDLAASLSFIETSPQVPALIRAWLGAYMEIRPLKPEDLRMIDTLILLRRMALLAWIGSHGETDLARAHAERFALDTATMARKYLAR</sequence>
<proteinExistence type="inferred from homology"/>
<dbReference type="AlphaFoldDB" id="A0A1E5XIN6"/>
<dbReference type="Gene3D" id="1.20.1270.170">
    <property type="match status" value="1"/>
</dbReference>
<dbReference type="RefSeq" id="WP_069912256.1">
    <property type="nucleotide sequence ID" value="NZ_LAJE02000377.1"/>
</dbReference>
<protein>
    <recommendedName>
        <fullName evidence="2">Aminoglycoside phosphotransferase domain-containing protein</fullName>
    </recommendedName>
</protein>
<evidence type="ECO:0000259" key="2">
    <source>
        <dbReference type="Pfam" id="PF01636"/>
    </source>
</evidence>
<name>A0A1E5XIN6_9HYPH</name>
<dbReference type="OrthoDB" id="241498at2"/>
<dbReference type="GO" id="GO:0004413">
    <property type="term" value="F:homoserine kinase activity"/>
    <property type="evidence" value="ECO:0007669"/>
    <property type="project" value="TreeGrafter"/>
</dbReference>
<dbReference type="EMBL" id="LAJE02000377">
    <property type="protein sequence ID" value="OEO28450.1"/>
    <property type="molecule type" value="Genomic_DNA"/>
</dbReference>
<dbReference type="InterPro" id="IPR002575">
    <property type="entry name" value="Aminoglycoside_PTrfase"/>
</dbReference>
<evidence type="ECO:0000313" key="3">
    <source>
        <dbReference type="EMBL" id="OEO28450.1"/>
    </source>
</evidence>
<comment type="caution">
    <text evidence="3">The sequence shown here is derived from an EMBL/GenBank/DDBJ whole genome shotgun (WGS) entry which is preliminary data.</text>
</comment>
<accession>A0A1E5XIN6</accession>
<gene>
    <name evidence="3" type="ORF">VW23_004865</name>
</gene>
<dbReference type="InterPro" id="IPR011009">
    <property type="entry name" value="Kinase-like_dom_sf"/>
</dbReference>
<evidence type="ECO:0000313" key="4">
    <source>
        <dbReference type="Proteomes" id="UP000095463"/>
    </source>
</evidence>
<comment type="similarity">
    <text evidence="1">Belongs to the pseudomonas-type ThrB family.</text>
</comment>
<feature type="domain" description="Aminoglycoside phosphotransferase" evidence="2">
    <location>
        <begin position="38"/>
        <end position="270"/>
    </location>
</feature>
<organism evidence="3 4">
    <name type="scientific">Devosia insulae DS-56</name>
    <dbReference type="NCBI Taxonomy" id="1116389"/>
    <lineage>
        <taxon>Bacteria</taxon>
        <taxon>Pseudomonadati</taxon>
        <taxon>Pseudomonadota</taxon>
        <taxon>Alphaproteobacteria</taxon>
        <taxon>Hyphomicrobiales</taxon>
        <taxon>Devosiaceae</taxon>
        <taxon>Devosia</taxon>
    </lineage>
</organism>
<dbReference type="Gene3D" id="3.30.200.70">
    <property type="match status" value="1"/>
</dbReference>
<dbReference type="PANTHER" id="PTHR21064">
    <property type="entry name" value="AMINOGLYCOSIDE PHOSPHOTRANSFERASE DOMAIN-CONTAINING PROTEIN-RELATED"/>
    <property type="match status" value="1"/>
</dbReference>